<accession>A0A2T5VFT0</accession>
<dbReference type="RefSeq" id="WP_107988138.1">
    <property type="nucleotide sequence ID" value="NZ_QAYG01000001.1"/>
</dbReference>
<dbReference type="SUPFAM" id="SSF47336">
    <property type="entry name" value="ACP-like"/>
    <property type="match status" value="1"/>
</dbReference>
<evidence type="ECO:0000259" key="3">
    <source>
        <dbReference type="PROSITE" id="PS50075"/>
    </source>
</evidence>
<evidence type="ECO:0000256" key="2">
    <source>
        <dbReference type="ARBA" id="ARBA00022553"/>
    </source>
</evidence>
<dbReference type="SMART" id="SM00823">
    <property type="entry name" value="PKS_PP"/>
    <property type="match status" value="1"/>
</dbReference>
<dbReference type="SMART" id="SM01294">
    <property type="entry name" value="PKS_PP_betabranch"/>
    <property type="match status" value="1"/>
</dbReference>
<protein>
    <submittedName>
        <fullName evidence="4">Phosphopantetheine binding protein</fullName>
    </submittedName>
</protein>
<reference evidence="4 5" key="1">
    <citation type="submission" date="2018-04" db="EMBL/GenBank/DDBJ databases">
        <title>Genomic Encyclopedia of Archaeal and Bacterial Type Strains, Phase II (KMG-II): from individual species to whole genera.</title>
        <authorList>
            <person name="Goeker M."/>
        </authorList>
    </citation>
    <scope>NUCLEOTIDE SEQUENCE [LARGE SCALE GENOMIC DNA]</scope>
    <source>
        <strain evidence="4 5">DSM 23382</strain>
    </source>
</reference>
<keyword evidence="1" id="KW-0596">Phosphopantetheine</keyword>
<name>A0A2T5VFT0_9HYPH</name>
<evidence type="ECO:0000313" key="5">
    <source>
        <dbReference type="Proteomes" id="UP000244081"/>
    </source>
</evidence>
<dbReference type="Gene3D" id="1.10.1200.10">
    <property type="entry name" value="ACP-like"/>
    <property type="match status" value="1"/>
</dbReference>
<dbReference type="InterPro" id="IPR009081">
    <property type="entry name" value="PP-bd_ACP"/>
</dbReference>
<evidence type="ECO:0000256" key="1">
    <source>
        <dbReference type="ARBA" id="ARBA00022450"/>
    </source>
</evidence>
<proteinExistence type="predicted"/>
<dbReference type="InterPro" id="IPR020806">
    <property type="entry name" value="PKS_PP-bd"/>
</dbReference>
<dbReference type="InterPro" id="IPR036736">
    <property type="entry name" value="ACP-like_sf"/>
</dbReference>
<dbReference type="GO" id="GO:0031177">
    <property type="term" value="F:phosphopantetheine binding"/>
    <property type="evidence" value="ECO:0007669"/>
    <property type="project" value="InterPro"/>
</dbReference>
<sequence>MTENTKRGEVAAFLTQRLAEITKRDPSMITGSSVFVDMGLQSIDAVLLCGEVEDKFDIELDPASIFEHDTLDSFLGLIDERIAAQ</sequence>
<dbReference type="OrthoDB" id="9023404at2"/>
<organism evidence="4 5">
    <name type="scientific">Breoghania corrubedonensis</name>
    <dbReference type="NCBI Taxonomy" id="665038"/>
    <lineage>
        <taxon>Bacteria</taxon>
        <taxon>Pseudomonadati</taxon>
        <taxon>Pseudomonadota</taxon>
        <taxon>Alphaproteobacteria</taxon>
        <taxon>Hyphomicrobiales</taxon>
        <taxon>Stappiaceae</taxon>
        <taxon>Breoghania</taxon>
    </lineage>
</organism>
<dbReference type="PROSITE" id="PS50075">
    <property type="entry name" value="CARRIER"/>
    <property type="match status" value="1"/>
</dbReference>
<keyword evidence="5" id="KW-1185">Reference proteome</keyword>
<dbReference type="Pfam" id="PF00550">
    <property type="entry name" value="PP-binding"/>
    <property type="match status" value="1"/>
</dbReference>
<dbReference type="AlphaFoldDB" id="A0A2T5VFT0"/>
<feature type="domain" description="Carrier" evidence="3">
    <location>
        <begin position="5"/>
        <end position="82"/>
    </location>
</feature>
<dbReference type="EMBL" id="QAYG01000001">
    <property type="protein sequence ID" value="PTW62588.1"/>
    <property type="molecule type" value="Genomic_DNA"/>
</dbReference>
<evidence type="ECO:0000313" key="4">
    <source>
        <dbReference type="EMBL" id="PTW62588.1"/>
    </source>
</evidence>
<keyword evidence="2" id="KW-0597">Phosphoprotein</keyword>
<dbReference type="Proteomes" id="UP000244081">
    <property type="component" value="Unassembled WGS sequence"/>
</dbReference>
<comment type="caution">
    <text evidence="4">The sequence shown here is derived from an EMBL/GenBank/DDBJ whole genome shotgun (WGS) entry which is preliminary data.</text>
</comment>
<gene>
    <name evidence="4" type="ORF">C8N35_101634</name>
</gene>